<dbReference type="AlphaFoldDB" id="A0A165FW19"/>
<reference evidence="2 3" key="1">
    <citation type="journal article" date="2016" name="Mol. Biol. Evol.">
        <title>Comparative Genomics of Early-Diverging Mushroom-Forming Fungi Provides Insights into the Origins of Lignocellulose Decay Capabilities.</title>
        <authorList>
            <person name="Nagy L.G."/>
            <person name="Riley R."/>
            <person name="Tritt A."/>
            <person name="Adam C."/>
            <person name="Daum C."/>
            <person name="Floudas D."/>
            <person name="Sun H."/>
            <person name="Yadav J.S."/>
            <person name="Pangilinan J."/>
            <person name="Larsson K.H."/>
            <person name="Matsuura K."/>
            <person name="Barry K."/>
            <person name="Labutti K."/>
            <person name="Kuo R."/>
            <person name="Ohm R.A."/>
            <person name="Bhattacharya S.S."/>
            <person name="Shirouzu T."/>
            <person name="Yoshinaga Y."/>
            <person name="Martin F.M."/>
            <person name="Grigoriev I.V."/>
            <person name="Hibbett D.S."/>
        </authorList>
    </citation>
    <scope>NUCLEOTIDE SEQUENCE [LARGE SCALE GENOMIC DNA]</scope>
    <source>
        <strain evidence="2 3">HHB12733</strain>
    </source>
</reference>
<sequence length="343" mass="38314">MVEPWLRGPAGRRLFSHCAYPTVFLAYLNLLPATTQSAPGAWRWALPPSRASRTGKGAAISTQGEDEAGPPIRRPACIARSFIPTTSPPSCHLFFARIPAPNSRSHAQNTRMCCTVAQKPLTTSPTRAGRREPRYYSFRIGPLVSHALARRYVNARRIALRSINEARHDEMKTVFIKRKNTSPLSSPIDDSHIIISQDRCFWRPGDVRARTSSVSQRPRTMPKRSDSARAMLLHLCSCHLSDTAYRHVSTHTRNQATDSHPRPHHHPRTKRVFFLPSPAHTDAFRGPERLPRPSPAPGVPSTIFPGPTASPAGLQLPRLPRVKFWSRPPASLRAFVSCDTYGR</sequence>
<keyword evidence="3" id="KW-1185">Reference proteome</keyword>
<gene>
    <name evidence="2" type="ORF">CALCODRAFT_289083</name>
</gene>
<feature type="region of interest" description="Disordered" evidence="1">
    <location>
        <begin position="249"/>
        <end position="270"/>
    </location>
</feature>
<name>A0A165FW19_9BASI</name>
<dbReference type="Proteomes" id="UP000076842">
    <property type="component" value="Unassembled WGS sequence"/>
</dbReference>
<organism evidence="2 3">
    <name type="scientific">Calocera cornea HHB12733</name>
    <dbReference type="NCBI Taxonomy" id="1353952"/>
    <lineage>
        <taxon>Eukaryota</taxon>
        <taxon>Fungi</taxon>
        <taxon>Dikarya</taxon>
        <taxon>Basidiomycota</taxon>
        <taxon>Agaricomycotina</taxon>
        <taxon>Dacrymycetes</taxon>
        <taxon>Dacrymycetales</taxon>
        <taxon>Dacrymycetaceae</taxon>
        <taxon>Calocera</taxon>
    </lineage>
</organism>
<feature type="region of interest" description="Disordered" evidence="1">
    <location>
        <begin position="283"/>
        <end position="312"/>
    </location>
</feature>
<dbReference type="InParanoid" id="A0A165FW19"/>
<accession>A0A165FW19</accession>
<proteinExistence type="predicted"/>
<evidence type="ECO:0000313" key="2">
    <source>
        <dbReference type="EMBL" id="KZT57272.1"/>
    </source>
</evidence>
<protein>
    <submittedName>
        <fullName evidence="2">Uncharacterized protein</fullName>
    </submittedName>
</protein>
<evidence type="ECO:0000256" key="1">
    <source>
        <dbReference type="SAM" id="MobiDB-lite"/>
    </source>
</evidence>
<dbReference type="EMBL" id="KV423966">
    <property type="protein sequence ID" value="KZT57272.1"/>
    <property type="molecule type" value="Genomic_DNA"/>
</dbReference>
<evidence type="ECO:0000313" key="3">
    <source>
        <dbReference type="Proteomes" id="UP000076842"/>
    </source>
</evidence>